<evidence type="ECO:0000256" key="5">
    <source>
        <dbReference type="ARBA" id="ARBA00022723"/>
    </source>
</evidence>
<keyword evidence="6" id="KW-0862">Zinc</keyword>
<dbReference type="GO" id="GO:0016832">
    <property type="term" value="F:aldehyde-lyase activity"/>
    <property type="evidence" value="ECO:0007669"/>
    <property type="project" value="TreeGrafter"/>
</dbReference>
<dbReference type="GO" id="GO:0005829">
    <property type="term" value="C:cytosol"/>
    <property type="evidence" value="ECO:0007669"/>
    <property type="project" value="TreeGrafter"/>
</dbReference>
<dbReference type="NCBIfam" id="NF009003">
    <property type="entry name" value="PRK12348.1"/>
    <property type="match status" value="1"/>
</dbReference>
<dbReference type="GO" id="GO:0008742">
    <property type="term" value="F:L-ribulose-phosphate 4-epimerase activity"/>
    <property type="evidence" value="ECO:0007669"/>
    <property type="project" value="UniProtKB-UniRule"/>
</dbReference>
<keyword evidence="8 15" id="KW-0413">Isomerase</keyword>
<dbReference type="GO" id="GO:0019572">
    <property type="term" value="P:L-arabinose catabolic process"/>
    <property type="evidence" value="ECO:0007669"/>
    <property type="project" value="InterPro"/>
</dbReference>
<name>A0A4S4BR42_9BACI</name>
<sequence length="238" mass="26249">MLESLKEQVLKANLLLPKYEMVTFTWGNVSGIDREKGLVVIKPSGVPYDELKVDDLVVVNLDGEIVEGELNPSSDTATHLALYKAFPTIGGVVHTHSPWATSWAQAGRPIPALGTTHADYYYGDIPCTRPLTDEEITRAYELETGNVIIEKFEKAGIDPLALPGVLVSGHAPFCWGKDALNAVHNAVVLEEVAKMALHTYQLNPDIQPIDQFLLDKHYLRKHGANAYYGQNKSIKTTK</sequence>
<dbReference type="SUPFAM" id="SSF53639">
    <property type="entry name" value="AraD/HMP-PK domain-like"/>
    <property type="match status" value="1"/>
</dbReference>
<dbReference type="NCBIfam" id="TIGR00760">
    <property type="entry name" value="araD"/>
    <property type="match status" value="1"/>
</dbReference>
<gene>
    <name evidence="15" type="primary">araD</name>
    <name evidence="15" type="ORF">E6W99_19115</name>
</gene>
<evidence type="ECO:0000256" key="12">
    <source>
        <dbReference type="ARBA" id="ARBA00074961"/>
    </source>
</evidence>
<evidence type="ECO:0000256" key="3">
    <source>
        <dbReference type="ARBA" id="ARBA00010037"/>
    </source>
</evidence>
<comment type="caution">
    <text evidence="15">The sequence shown here is derived from an EMBL/GenBank/DDBJ whole genome shotgun (WGS) entry which is preliminary data.</text>
</comment>
<comment type="pathway">
    <text evidence="11">Carbohydrate degradation; L-arabinose degradation via L-ribulose; D-xylulose 5-phosphate from L-arabinose (bacterial route): step 3/3.</text>
</comment>
<accession>A0A4S4BR42</accession>
<dbReference type="SMART" id="SM01007">
    <property type="entry name" value="Aldolase_II"/>
    <property type="match status" value="1"/>
</dbReference>
<comment type="similarity">
    <text evidence="3">Belongs to the aldolase class II family. AraD/FucA subfamily.</text>
</comment>
<dbReference type="PANTHER" id="PTHR22789:SF8">
    <property type="entry name" value="L-RIBULOSE-5-PHOSPHATE 4-EPIMERASE SGBE"/>
    <property type="match status" value="1"/>
</dbReference>
<dbReference type="InterPro" id="IPR050197">
    <property type="entry name" value="Aldolase_class_II_sugar_metab"/>
</dbReference>
<dbReference type="InterPro" id="IPR004661">
    <property type="entry name" value="AraD"/>
</dbReference>
<dbReference type="Gene3D" id="3.40.225.10">
    <property type="entry name" value="Class II aldolase/adducin N-terminal domain"/>
    <property type="match status" value="1"/>
</dbReference>
<comment type="catalytic activity">
    <reaction evidence="1">
        <text>L-ribulose 5-phosphate = D-xylulose 5-phosphate</text>
        <dbReference type="Rhea" id="RHEA:22368"/>
        <dbReference type="ChEBI" id="CHEBI:57737"/>
        <dbReference type="ChEBI" id="CHEBI:58226"/>
        <dbReference type="EC" id="5.1.3.4"/>
    </reaction>
</comment>
<evidence type="ECO:0000256" key="11">
    <source>
        <dbReference type="ARBA" id="ARBA00060520"/>
    </source>
</evidence>
<evidence type="ECO:0000256" key="8">
    <source>
        <dbReference type="ARBA" id="ARBA00023235"/>
    </source>
</evidence>
<dbReference type="EMBL" id="SSNT01000015">
    <property type="protein sequence ID" value="THF77448.1"/>
    <property type="molecule type" value="Genomic_DNA"/>
</dbReference>
<proteinExistence type="inferred from homology"/>
<evidence type="ECO:0000313" key="15">
    <source>
        <dbReference type="EMBL" id="THF77448.1"/>
    </source>
</evidence>
<dbReference type="GO" id="GO:0008270">
    <property type="term" value="F:zinc ion binding"/>
    <property type="evidence" value="ECO:0007669"/>
    <property type="project" value="InterPro"/>
</dbReference>
<keyword evidence="5" id="KW-0479">Metal-binding</keyword>
<dbReference type="AlphaFoldDB" id="A0A4S4BR42"/>
<dbReference type="CDD" id="cd00398">
    <property type="entry name" value="Aldolase_II"/>
    <property type="match status" value="1"/>
</dbReference>
<dbReference type="RefSeq" id="WP_136356777.1">
    <property type="nucleotide sequence ID" value="NZ_CP046266.1"/>
</dbReference>
<evidence type="ECO:0000256" key="6">
    <source>
        <dbReference type="ARBA" id="ARBA00022833"/>
    </source>
</evidence>
<dbReference type="EC" id="5.1.3.4" evidence="4 13"/>
<dbReference type="InterPro" id="IPR001303">
    <property type="entry name" value="Aldolase_II/adducin_N"/>
</dbReference>
<dbReference type="PANTHER" id="PTHR22789">
    <property type="entry name" value="FUCULOSE PHOSPHATE ALDOLASE"/>
    <property type="match status" value="1"/>
</dbReference>
<keyword evidence="9" id="KW-0119">Carbohydrate metabolism</keyword>
<feature type="domain" description="Class II aldolase/adducin N-terminal" evidence="14">
    <location>
        <begin position="7"/>
        <end position="197"/>
    </location>
</feature>
<dbReference type="NCBIfam" id="NF006047">
    <property type="entry name" value="PRK08193.1"/>
    <property type="match status" value="1"/>
</dbReference>
<evidence type="ECO:0000256" key="4">
    <source>
        <dbReference type="ARBA" id="ARBA00013186"/>
    </source>
</evidence>
<evidence type="ECO:0000256" key="7">
    <source>
        <dbReference type="ARBA" id="ARBA00022935"/>
    </source>
</evidence>
<organism evidence="15 16">
    <name type="scientific">Metabacillus sediminilitoris</name>
    <dbReference type="NCBI Taxonomy" id="2567941"/>
    <lineage>
        <taxon>Bacteria</taxon>
        <taxon>Bacillati</taxon>
        <taxon>Bacillota</taxon>
        <taxon>Bacilli</taxon>
        <taxon>Bacillales</taxon>
        <taxon>Bacillaceae</taxon>
        <taxon>Metabacillus</taxon>
    </lineage>
</organism>
<reference evidence="15 16" key="1">
    <citation type="submission" date="2019-04" db="EMBL/GenBank/DDBJ databases">
        <title>Bacillus sediminilitoris sp. nov., isolated from a tidal flat sediment on the East China Sea.</title>
        <authorList>
            <person name="Wei Y."/>
            <person name="Mao H."/>
            <person name="Fang J."/>
        </authorList>
    </citation>
    <scope>NUCLEOTIDE SEQUENCE [LARGE SCALE GENOMIC DNA]</scope>
    <source>
        <strain evidence="15 16">DSL-17</strain>
    </source>
</reference>
<evidence type="ECO:0000256" key="2">
    <source>
        <dbReference type="ARBA" id="ARBA00001947"/>
    </source>
</evidence>
<evidence type="ECO:0000256" key="10">
    <source>
        <dbReference type="ARBA" id="ARBA00053542"/>
    </source>
</evidence>
<dbReference type="FunFam" id="3.40.225.10:FF:000001">
    <property type="entry name" value="L-ribulose-5-phosphate 4-epimerase UlaF"/>
    <property type="match status" value="1"/>
</dbReference>
<keyword evidence="16" id="KW-1185">Reference proteome</keyword>
<evidence type="ECO:0000256" key="13">
    <source>
        <dbReference type="NCBIfam" id="TIGR00760"/>
    </source>
</evidence>
<dbReference type="OrthoDB" id="9786287at2"/>
<dbReference type="Pfam" id="PF00596">
    <property type="entry name" value="Aldolase_II"/>
    <property type="match status" value="1"/>
</dbReference>
<dbReference type="Proteomes" id="UP000310334">
    <property type="component" value="Unassembled WGS sequence"/>
</dbReference>
<evidence type="ECO:0000313" key="16">
    <source>
        <dbReference type="Proteomes" id="UP000310334"/>
    </source>
</evidence>
<evidence type="ECO:0000256" key="9">
    <source>
        <dbReference type="ARBA" id="ARBA00023277"/>
    </source>
</evidence>
<keyword evidence="7" id="KW-0054">Arabinose catabolism</keyword>
<comment type="function">
    <text evidence="10">Involved in the degradation of L-arabinose. Catalyzes the interconversion of L-ribulose 5-phosphate (LRu5P) and D-xylulose 5-phosphate (D-Xu5P) via a retroaldol/aldol mechanism (carbon-carbon bond cleavage analogous to a class II aldolase reaction).</text>
</comment>
<evidence type="ECO:0000256" key="1">
    <source>
        <dbReference type="ARBA" id="ARBA00001726"/>
    </source>
</evidence>
<comment type="cofactor">
    <cofactor evidence="2">
        <name>Zn(2+)</name>
        <dbReference type="ChEBI" id="CHEBI:29105"/>
    </cofactor>
</comment>
<evidence type="ECO:0000259" key="14">
    <source>
        <dbReference type="SMART" id="SM01007"/>
    </source>
</evidence>
<protein>
    <recommendedName>
        <fullName evidence="12 13">L-ribulose-5-phosphate 4-epimerase</fullName>
        <ecNumber evidence="4 13">5.1.3.4</ecNumber>
    </recommendedName>
</protein>
<dbReference type="InterPro" id="IPR036409">
    <property type="entry name" value="Aldolase_II/adducin_N_sf"/>
</dbReference>